<dbReference type="Proteomes" id="UP000676996">
    <property type="component" value="Unassembled WGS sequence"/>
</dbReference>
<protein>
    <submittedName>
        <fullName evidence="1">Uncharacterized protein</fullName>
    </submittedName>
</protein>
<evidence type="ECO:0000313" key="1">
    <source>
        <dbReference type="EMBL" id="MBR0553754.1"/>
    </source>
</evidence>
<evidence type="ECO:0000313" key="2">
    <source>
        <dbReference type="Proteomes" id="UP000676996"/>
    </source>
</evidence>
<dbReference type="RefSeq" id="WP_284054996.1">
    <property type="nucleotide sequence ID" value="NZ_JAGRQC010000004.1"/>
</dbReference>
<dbReference type="Gene3D" id="1.10.260.40">
    <property type="entry name" value="lambda repressor-like DNA-binding domains"/>
    <property type="match status" value="1"/>
</dbReference>
<dbReference type="SUPFAM" id="SSF47413">
    <property type="entry name" value="lambda repressor-like DNA-binding domains"/>
    <property type="match status" value="1"/>
</dbReference>
<accession>A0A8T4IIP4</accession>
<reference evidence="1" key="1">
    <citation type="submission" date="2021-04" db="EMBL/GenBank/DDBJ databases">
        <title>Ouciella asimina sp. nov., isolated from the surface seawater in the hydrothermal field of Okinawa Trough.</title>
        <authorList>
            <person name="Shuang W."/>
        </authorList>
    </citation>
    <scope>NUCLEOTIDE SEQUENCE</scope>
    <source>
        <strain evidence="1">LXI357</strain>
    </source>
</reference>
<dbReference type="CDD" id="cd00093">
    <property type="entry name" value="HTH_XRE"/>
    <property type="match status" value="1"/>
</dbReference>
<dbReference type="AlphaFoldDB" id="A0A8T4IIP4"/>
<dbReference type="InterPro" id="IPR001387">
    <property type="entry name" value="Cro/C1-type_HTH"/>
</dbReference>
<name>A0A8T4IIP4_9SPHN</name>
<sequence>MMTEYSITESGSLSDIGRRARRLRDHLGMTIDQVAAEARVEKRDVTNLERDADVALGTALAIHEVLSGNGPGDTLFTQPRLRSIDEVEAFEKRRLASR</sequence>
<dbReference type="EMBL" id="JAGRQC010000004">
    <property type="protein sequence ID" value="MBR0553754.1"/>
    <property type="molecule type" value="Genomic_DNA"/>
</dbReference>
<proteinExistence type="predicted"/>
<gene>
    <name evidence="1" type="ORF">J7S20_14680</name>
</gene>
<dbReference type="InterPro" id="IPR010982">
    <property type="entry name" value="Lambda_DNA-bd_dom_sf"/>
</dbReference>
<dbReference type="GO" id="GO:0003677">
    <property type="term" value="F:DNA binding"/>
    <property type="evidence" value="ECO:0007669"/>
    <property type="project" value="InterPro"/>
</dbReference>
<comment type="caution">
    <text evidence="1">The sequence shown here is derived from an EMBL/GenBank/DDBJ whole genome shotgun (WGS) entry which is preliminary data.</text>
</comment>
<keyword evidence="2" id="KW-1185">Reference proteome</keyword>
<organism evidence="1 2">
    <name type="scientific">Stakelama marina</name>
    <dbReference type="NCBI Taxonomy" id="2826939"/>
    <lineage>
        <taxon>Bacteria</taxon>
        <taxon>Pseudomonadati</taxon>
        <taxon>Pseudomonadota</taxon>
        <taxon>Alphaproteobacteria</taxon>
        <taxon>Sphingomonadales</taxon>
        <taxon>Sphingomonadaceae</taxon>
        <taxon>Stakelama</taxon>
    </lineage>
</organism>